<evidence type="ECO:0000313" key="2">
    <source>
        <dbReference type="Proteomes" id="UP000016860"/>
    </source>
</evidence>
<dbReference type="Pfam" id="PF16161">
    <property type="entry name" value="DUF4867"/>
    <property type="match status" value="1"/>
</dbReference>
<accession>U4R4Z3</accession>
<name>U4R4Z3_9FIRM</name>
<dbReference type="Proteomes" id="UP000016860">
    <property type="component" value="Unassembled WGS sequence"/>
</dbReference>
<dbReference type="OrthoDB" id="358393at2"/>
<proteinExistence type="predicted"/>
<evidence type="ECO:0000313" key="1">
    <source>
        <dbReference type="EMBL" id="EPR12982.1"/>
    </source>
</evidence>
<dbReference type="STRING" id="1330534.L323_06740"/>
<gene>
    <name evidence="1" type="ORF">L323_06740</name>
</gene>
<protein>
    <recommendedName>
        <fullName evidence="3">DUF4867 domain-containing protein</fullName>
    </recommendedName>
</protein>
<dbReference type="EMBL" id="ATAY01000022">
    <property type="protein sequence ID" value="EPR12982.1"/>
    <property type="molecule type" value="Genomic_DNA"/>
</dbReference>
<evidence type="ECO:0008006" key="3">
    <source>
        <dbReference type="Google" id="ProtNLM"/>
    </source>
</evidence>
<dbReference type="RefSeq" id="WP_020814917.1">
    <property type="nucleotide sequence ID" value="NZ_ATAY01000022.1"/>
</dbReference>
<dbReference type="InterPro" id="IPR032358">
    <property type="entry name" value="DUF4867"/>
</dbReference>
<reference evidence="1 2" key="1">
    <citation type="journal article" date="2013" name="Genome Announc.">
        <title>Draft Genome Sequence of the Cellulolytic Bacterium Clostridium papyrosolvens C7 (ATCC 700395).</title>
        <authorList>
            <person name="Zepeda V."/>
            <person name="Dassa B."/>
            <person name="Borovok I."/>
            <person name="Lamed R."/>
            <person name="Bayer E.A."/>
            <person name="Cate J.H."/>
        </authorList>
    </citation>
    <scope>NUCLEOTIDE SEQUENCE [LARGE SCALE GENOMIC DNA]</scope>
    <source>
        <strain evidence="1 2">C7</strain>
    </source>
</reference>
<sequence length="220" mass="24386">MINYLKQLNPTLQIKSIFDEAFLRYGKVLDQYDFSECIEIMKTKGIPDSGNVYVACDDELMSTSIAKELSNIFYGNMPIQIGYCNGNSSKLNALEYHKGSEIDVAVTDLVLILADIRDIKDNHLSSASTEIFFVPAMTAVELYGTTLHFAPCKVSDKGFKSIIVLPAGTNQPLLSIPSPLCDEDKLLWMQNKWLIAHEESIPASKGAYAGITGENFEIKC</sequence>
<comment type="caution">
    <text evidence="1">The sequence shown here is derived from an EMBL/GenBank/DDBJ whole genome shotgun (WGS) entry which is preliminary data.</text>
</comment>
<dbReference type="PATRIC" id="fig|1330534.3.peg.1349"/>
<dbReference type="AlphaFoldDB" id="U4R4Z3"/>
<organism evidence="1 2">
    <name type="scientific">Ruminiclostridium papyrosolvens C7</name>
    <dbReference type="NCBI Taxonomy" id="1330534"/>
    <lineage>
        <taxon>Bacteria</taxon>
        <taxon>Bacillati</taxon>
        <taxon>Bacillota</taxon>
        <taxon>Clostridia</taxon>
        <taxon>Eubacteriales</taxon>
        <taxon>Oscillospiraceae</taxon>
        <taxon>Ruminiclostridium</taxon>
    </lineage>
</organism>